<dbReference type="EMBL" id="CM037161">
    <property type="protein sequence ID" value="KAH7855417.1"/>
    <property type="molecule type" value="Genomic_DNA"/>
</dbReference>
<comment type="caution">
    <text evidence="1">The sequence shown here is derived from an EMBL/GenBank/DDBJ whole genome shotgun (WGS) entry which is preliminary data.</text>
</comment>
<accession>A0ACB7YQL0</accession>
<reference evidence="1 2" key="1">
    <citation type="journal article" date="2021" name="Hortic Res">
        <title>High-quality reference genome and annotation aids understanding of berry development for evergreen blueberry (Vaccinium darrowii).</title>
        <authorList>
            <person name="Yu J."/>
            <person name="Hulse-Kemp A.M."/>
            <person name="Babiker E."/>
            <person name="Staton M."/>
        </authorList>
    </citation>
    <scope>NUCLEOTIDE SEQUENCE [LARGE SCALE GENOMIC DNA]</scope>
    <source>
        <strain evidence="2">cv. NJ 8807/NJ 8810</strain>
        <tissue evidence="1">Young leaf</tissue>
    </source>
</reference>
<name>A0ACB7YQL0_9ERIC</name>
<keyword evidence="2" id="KW-1185">Reference proteome</keyword>
<dbReference type="Proteomes" id="UP000828048">
    <property type="component" value="Chromosome 11"/>
</dbReference>
<organism evidence="1 2">
    <name type="scientific">Vaccinium darrowii</name>
    <dbReference type="NCBI Taxonomy" id="229202"/>
    <lineage>
        <taxon>Eukaryota</taxon>
        <taxon>Viridiplantae</taxon>
        <taxon>Streptophyta</taxon>
        <taxon>Embryophyta</taxon>
        <taxon>Tracheophyta</taxon>
        <taxon>Spermatophyta</taxon>
        <taxon>Magnoliopsida</taxon>
        <taxon>eudicotyledons</taxon>
        <taxon>Gunneridae</taxon>
        <taxon>Pentapetalae</taxon>
        <taxon>asterids</taxon>
        <taxon>Ericales</taxon>
        <taxon>Ericaceae</taxon>
        <taxon>Vaccinioideae</taxon>
        <taxon>Vaccinieae</taxon>
        <taxon>Vaccinium</taxon>
    </lineage>
</organism>
<evidence type="ECO:0000313" key="2">
    <source>
        <dbReference type="Proteomes" id="UP000828048"/>
    </source>
</evidence>
<sequence>MMCPTHGFILLLFFMQDEQMAGQYWWDKPPSLCFWKTSRFSFFGIEVVPSNLLSRWDDLEEVSEYYQHRGCFNELISLMESGLTLGCAHMGIFTEFGVLDARYRYEKLMEHIKLFSTHLNIPKLIRACNEQQH</sequence>
<evidence type="ECO:0000313" key="1">
    <source>
        <dbReference type="EMBL" id="KAH7855417.1"/>
    </source>
</evidence>
<gene>
    <name evidence="1" type="ORF">Vadar_024614</name>
</gene>
<protein>
    <submittedName>
        <fullName evidence="1">Uncharacterized protein</fullName>
    </submittedName>
</protein>
<proteinExistence type="predicted"/>